<keyword evidence="3" id="KW-1185">Reference proteome</keyword>
<evidence type="ECO:0000313" key="2">
    <source>
        <dbReference type="EMBL" id="TNN61177.1"/>
    </source>
</evidence>
<organism evidence="2 3">
    <name type="scientific">Liparis tanakae</name>
    <name type="common">Tanaka's snailfish</name>
    <dbReference type="NCBI Taxonomy" id="230148"/>
    <lineage>
        <taxon>Eukaryota</taxon>
        <taxon>Metazoa</taxon>
        <taxon>Chordata</taxon>
        <taxon>Craniata</taxon>
        <taxon>Vertebrata</taxon>
        <taxon>Euteleostomi</taxon>
        <taxon>Actinopterygii</taxon>
        <taxon>Neopterygii</taxon>
        <taxon>Teleostei</taxon>
        <taxon>Neoteleostei</taxon>
        <taxon>Acanthomorphata</taxon>
        <taxon>Eupercaria</taxon>
        <taxon>Perciformes</taxon>
        <taxon>Cottioidei</taxon>
        <taxon>Cottales</taxon>
        <taxon>Liparidae</taxon>
        <taxon>Liparis</taxon>
    </lineage>
</organism>
<dbReference type="Proteomes" id="UP000314294">
    <property type="component" value="Unassembled WGS sequence"/>
</dbReference>
<feature type="compositionally biased region" description="Basic residues" evidence="1">
    <location>
        <begin position="17"/>
        <end position="26"/>
    </location>
</feature>
<proteinExistence type="predicted"/>
<protein>
    <submittedName>
        <fullName evidence="2">Uncharacterized protein</fullName>
    </submittedName>
</protein>
<gene>
    <name evidence="2" type="ORF">EYF80_028685</name>
</gene>
<name>A0A4Z2H5M1_9TELE</name>
<evidence type="ECO:0000313" key="3">
    <source>
        <dbReference type="Proteomes" id="UP000314294"/>
    </source>
</evidence>
<reference evidence="2 3" key="1">
    <citation type="submission" date="2019-03" db="EMBL/GenBank/DDBJ databases">
        <title>First draft genome of Liparis tanakae, snailfish: a comprehensive survey of snailfish specific genes.</title>
        <authorList>
            <person name="Kim W."/>
            <person name="Song I."/>
            <person name="Jeong J.-H."/>
            <person name="Kim D."/>
            <person name="Kim S."/>
            <person name="Ryu S."/>
            <person name="Song J.Y."/>
            <person name="Lee S.K."/>
        </authorList>
    </citation>
    <scope>NUCLEOTIDE SEQUENCE [LARGE SCALE GENOMIC DNA]</scope>
    <source>
        <tissue evidence="2">Muscle</tissue>
    </source>
</reference>
<feature type="compositionally biased region" description="Polar residues" evidence="1">
    <location>
        <begin position="93"/>
        <end position="103"/>
    </location>
</feature>
<dbReference type="EMBL" id="SRLO01000321">
    <property type="protein sequence ID" value="TNN61177.1"/>
    <property type="molecule type" value="Genomic_DNA"/>
</dbReference>
<dbReference type="AlphaFoldDB" id="A0A4Z2H5M1"/>
<feature type="compositionally biased region" description="Basic and acidic residues" evidence="1">
    <location>
        <begin position="58"/>
        <end position="92"/>
    </location>
</feature>
<sequence length="112" mass="12566">MFTCLEEPFPELLVRHSSTHRAHSHSHREGGSGGPGPDERGPSLNTRPGGLGYVVLSEETRRELEKSSNDEELQSREQKAQSRAQSREHRAQSTELLNTQSNRPAAHLHDMM</sequence>
<accession>A0A4Z2H5M1</accession>
<feature type="region of interest" description="Disordered" evidence="1">
    <location>
        <begin position="15"/>
        <end position="112"/>
    </location>
</feature>
<evidence type="ECO:0000256" key="1">
    <source>
        <dbReference type="SAM" id="MobiDB-lite"/>
    </source>
</evidence>
<comment type="caution">
    <text evidence="2">The sequence shown here is derived from an EMBL/GenBank/DDBJ whole genome shotgun (WGS) entry which is preliminary data.</text>
</comment>